<comment type="caution">
    <text evidence="1">The sequence shown here is derived from an EMBL/GenBank/DDBJ whole genome shotgun (WGS) entry which is preliminary data.</text>
</comment>
<evidence type="ECO:0000313" key="2">
    <source>
        <dbReference type="Proteomes" id="UP001054945"/>
    </source>
</evidence>
<reference evidence="1 2" key="1">
    <citation type="submission" date="2021-06" db="EMBL/GenBank/DDBJ databases">
        <title>Caerostris extrusa draft genome.</title>
        <authorList>
            <person name="Kono N."/>
            <person name="Arakawa K."/>
        </authorList>
    </citation>
    <scope>NUCLEOTIDE SEQUENCE [LARGE SCALE GENOMIC DNA]</scope>
</reference>
<keyword evidence="2" id="KW-1185">Reference proteome</keyword>
<dbReference type="EMBL" id="BPLR01000076">
    <property type="protein sequence ID" value="GIY91967.1"/>
    <property type="molecule type" value="Genomic_DNA"/>
</dbReference>
<protein>
    <submittedName>
        <fullName evidence="1">Uncharacterized protein</fullName>
    </submittedName>
</protein>
<evidence type="ECO:0000313" key="1">
    <source>
        <dbReference type="EMBL" id="GIY91967.1"/>
    </source>
</evidence>
<dbReference type="Proteomes" id="UP001054945">
    <property type="component" value="Unassembled WGS sequence"/>
</dbReference>
<sequence>MKGFSVKDNPKIYSLKKPMHTAAGLFAGSQSSTNCAFCNEKNHESKNCKLALNLDLQEKNNFAGQEEMLLSMFQDRTHGKAVYKQN</sequence>
<dbReference type="AlphaFoldDB" id="A0AAV4XBH7"/>
<organism evidence="1 2">
    <name type="scientific">Caerostris extrusa</name>
    <name type="common">Bark spider</name>
    <name type="synonym">Caerostris bankana</name>
    <dbReference type="NCBI Taxonomy" id="172846"/>
    <lineage>
        <taxon>Eukaryota</taxon>
        <taxon>Metazoa</taxon>
        <taxon>Ecdysozoa</taxon>
        <taxon>Arthropoda</taxon>
        <taxon>Chelicerata</taxon>
        <taxon>Arachnida</taxon>
        <taxon>Araneae</taxon>
        <taxon>Araneomorphae</taxon>
        <taxon>Entelegynae</taxon>
        <taxon>Araneoidea</taxon>
        <taxon>Araneidae</taxon>
        <taxon>Caerostris</taxon>
    </lineage>
</organism>
<proteinExistence type="predicted"/>
<gene>
    <name evidence="1" type="ORF">CEXT_767321</name>
</gene>
<name>A0AAV4XBH7_CAEEX</name>
<accession>A0AAV4XBH7</accession>